<organism evidence="2 3">
    <name type="scientific">Magnetospirillum fulvum MGU-K5</name>
    <dbReference type="NCBI Taxonomy" id="1316936"/>
    <lineage>
        <taxon>Bacteria</taxon>
        <taxon>Pseudomonadati</taxon>
        <taxon>Pseudomonadota</taxon>
        <taxon>Alphaproteobacteria</taxon>
        <taxon>Rhodospirillales</taxon>
        <taxon>Rhodospirillaceae</taxon>
        <taxon>Magnetospirillum</taxon>
    </lineage>
</organism>
<evidence type="ECO:0000259" key="1">
    <source>
        <dbReference type="Pfam" id="PF03886"/>
    </source>
</evidence>
<comment type="caution">
    <text evidence="2">The sequence shown here is derived from an EMBL/GenBank/DDBJ whole genome shotgun (WGS) entry which is preliminary data.</text>
</comment>
<dbReference type="EMBL" id="AQPH01000043">
    <property type="protein sequence ID" value="EPY01333.1"/>
    <property type="molecule type" value="Genomic_DNA"/>
</dbReference>
<dbReference type="eggNOG" id="COG3009">
    <property type="taxonomic scope" value="Bacteria"/>
</dbReference>
<dbReference type="Proteomes" id="UP000015350">
    <property type="component" value="Unassembled WGS sequence"/>
</dbReference>
<sequence>MSAIRRVFAALVLLTLPVGCVDRPEPHIYVLGSGEGAAIGEQTDRGRTIIELKPVLIPDHMDTTDFLLRSGRNELSPSSTALWGERLSIGITSALASALAERLPSARIVARPSATHPARKIFVDITALDLRRGGLCTLRAHWTISAPGELSERIAPAGAEVTVMASADGLSDEAVVVALTNTISQIADRIAADL</sequence>
<accession>S9SB64</accession>
<protein>
    <recommendedName>
        <fullName evidence="1">ABC-type transport auxiliary lipoprotein component domain-containing protein</fullName>
    </recommendedName>
</protein>
<feature type="domain" description="ABC-type transport auxiliary lipoprotein component" evidence="1">
    <location>
        <begin position="41"/>
        <end position="191"/>
    </location>
</feature>
<gene>
    <name evidence="2" type="ORF">K678_11438</name>
</gene>
<evidence type="ECO:0000313" key="2">
    <source>
        <dbReference type="EMBL" id="EPY01333.1"/>
    </source>
</evidence>
<proteinExistence type="predicted"/>
<name>S9SB64_MAGFU</name>
<dbReference type="RefSeq" id="WP_021132600.1">
    <property type="nucleotide sequence ID" value="NZ_AQPH01000043.1"/>
</dbReference>
<dbReference type="AlphaFoldDB" id="S9SB64"/>
<dbReference type="STRING" id="1316936.K678_11438"/>
<evidence type="ECO:0000313" key="3">
    <source>
        <dbReference type="Proteomes" id="UP000015350"/>
    </source>
</evidence>
<dbReference type="InterPro" id="IPR005586">
    <property type="entry name" value="ABC_trans_aux"/>
</dbReference>
<dbReference type="Gene3D" id="3.40.50.10610">
    <property type="entry name" value="ABC-type transport auxiliary lipoprotein component"/>
    <property type="match status" value="1"/>
</dbReference>
<dbReference type="SUPFAM" id="SSF159594">
    <property type="entry name" value="XCC0632-like"/>
    <property type="match status" value="1"/>
</dbReference>
<dbReference type="Pfam" id="PF03886">
    <property type="entry name" value="ABC_trans_aux"/>
    <property type="match status" value="1"/>
</dbReference>
<reference evidence="2 3" key="1">
    <citation type="submission" date="2013-04" db="EMBL/GenBank/DDBJ databases">
        <authorList>
            <person name="Kuznetsov B."/>
            <person name="Ivanovsky R."/>
        </authorList>
    </citation>
    <scope>NUCLEOTIDE SEQUENCE [LARGE SCALE GENOMIC DNA]</scope>
    <source>
        <strain evidence="2 3">MGU-K5</strain>
    </source>
</reference>